<feature type="compositionally biased region" description="Basic and acidic residues" evidence="1">
    <location>
        <begin position="11"/>
        <end position="22"/>
    </location>
</feature>
<dbReference type="EMBL" id="LLXL01000549">
    <property type="protein sequence ID" value="PKK71067.1"/>
    <property type="molecule type" value="Genomic_DNA"/>
</dbReference>
<accession>A0A2N1NAX8</accession>
<evidence type="ECO:0000313" key="3">
    <source>
        <dbReference type="EMBL" id="PKK71067.1"/>
    </source>
</evidence>
<feature type="region of interest" description="Disordered" evidence="1">
    <location>
        <begin position="1"/>
        <end position="22"/>
    </location>
</feature>
<name>A0A2N1NAX8_9GLOM</name>
<protein>
    <recommendedName>
        <fullName evidence="2">MULE transposase domain-containing protein</fullName>
    </recommendedName>
</protein>
<dbReference type="AlphaFoldDB" id="A0A2N1NAX8"/>
<dbReference type="VEuPathDB" id="FungiDB:RhiirFUN_000871"/>
<proteinExistence type="predicted"/>
<feature type="compositionally biased region" description="Basic residues" evidence="1">
    <location>
        <begin position="1"/>
        <end position="10"/>
    </location>
</feature>
<organism evidence="3 4">
    <name type="scientific">Rhizophagus irregularis</name>
    <dbReference type="NCBI Taxonomy" id="588596"/>
    <lineage>
        <taxon>Eukaryota</taxon>
        <taxon>Fungi</taxon>
        <taxon>Fungi incertae sedis</taxon>
        <taxon>Mucoromycota</taxon>
        <taxon>Glomeromycotina</taxon>
        <taxon>Glomeromycetes</taxon>
        <taxon>Glomerales</taxon>
        <taxon>Glomeraceae</taxon>
        <taxon>Rhizophagus</taxon>
    </lineage>
</organism>
<sequence length="482" mass="57220">MGKFGKKARKHSDSQKHRDKQPMKRYACNGCIKITIYGDLTLSNIKINHLLHPIRPNISISTEIKQFILENVNLLSREIYKRLIEQGLDINVRQKHVHFWWTELRKNQYRRDKNPFLSAKKWLEEKLYKIIFQKEEKALGFLTKFWDILKNSQFKISEIGVDATYNTNNLKFELYVVHTKINRMGFPLAYLFLENGNCGGGIRTGIIIDFFLQLKIRGFEPEFFLTDKDFSQISAARFVWKNVKIQLYLWHIKKAVETRLGNNKNSQQINYNGEAAHQLFSFIDPSFQSIIKEKILFNMMNNHLHQHPLIPTINGKFLSSTQIWTEAVQEIYNFCQQNSLPRLWVYLWNEWYGAERWFLWLRAGCSNKLSILKTNMFVEAHWKVLKRDFLYKFFRPRLDLVVFIIMEQVCGCPAFLTSRFFICKHLVQQKGTVNSQFFDNVHRHHQYPFLDTSLSQNYNLAQLTLQVVTNIEVNENENTQIV</sequence>
<reference evidence="3 4" key="2">
    <citation type="submission" date="2017-10" db="EMBL/GenBank/DDBJ databases">
        <title>Extensive intraspecific genome diversity in a model arbuscular mycorrhizal fungus.</title>
        <authorList>
            <person name="Chen E.C.H."/>
            <person name="Morin E."/>
            <person name="Baudet D."/>
            <person name="Noel J."/>
            <person name="Ndikumana S."/>
            <person name="Charron P."/>
            <person name="St-Onge C."/>
            <person name="Giorgi J."/>
            <person name="Grigoriev I.V."/>
            <person name="Roux C."/>
            <person name="Martin F.M."/>
            <person name="Corradi N."/>
        </authorList>
    </citation>
    <scope>NUCLEOTIDE SEQUENCE [LARGE SCALE GENOMIC DNA]</scope>
    <source>
        <strain evidence="3 4">C2</strain>
    </source>
</reference>
<gene>
    <name evidence="3" type="ORF">RhiirC2_778843</name>
</gene>
<dbReference type="InterPro" id="IPR018289">
    <property type="entry name" value="MULE_transposase_dom"/>
</dbReference>
<feature type="domain" description="MULE transposase" evidence="2">
    <location>
        <begin position="160"/>
        <end position="254"/>
    </location>
</feature>
<dbReference type="VEuPathDB" id="FungiDB:FUN_005236"/>
<evidence type="ECO:0000259" key="2">
    <source>
        <dbReference type="Pfam" id="PF10551"/>
    </source>
</evidence>
<reference evidence="3 4" key="1">
    <citation type="submission" date="2016-04" db="EMBL/GenBank/DDBJ databases">
        <title>Genome analyses suggest a sexual origin of heterokaryosis in a supposedly ancient asexual fungus.</title>
        <authorList>
            <person name="Ropars J."/>
            <person name="Sedzielewska K."/>
            <person name="Noel J."/>
            <person name="Charron P."/>
            <person name="Farinelli L."/>
            <person name="Marton T."/>
            <person name="Kruger M."/>
            <person name="Pelin A."/>
            <person name="Brachmann A."/>
            <person name="Corradi N."/>
        </authorList>
    </citation>
    <scope>NUCLEOTIDE SEQUENCE [LARGE SCALE GENOMIC DNA]</scope>
    <source>
        <strain evidence="3 4">C2</strain>
    </source>
</reference>
<comment type="caution">
    <text evidence="3">The sequence shown here is derived from an EMBL/GenBank/DDBJ whole genome shotgun (WGS) entry which is preliminary data.</text>
</comment>
<dbReference type="Proteomes" id="UP000233469">
    <property type="component" value="Unassembled WGS sequence"/>
</dbReference>
<evidence type="ECO:0000256" key="1">
    <source>
        <dbReference type="SAM" id="MobiDB-lite"/>
    </source>
</evidence>
<dbReference type="Pfam" id="PF10551">
    <property type="entry name" value="MULE"/>
    <property type="match status" value="1"/>
</dbReference>
<dbReference type="VEuPathDB" id="FungiDB:RhiirA1_395732"/>
<evidence type="ECO:0000313" key="4">
    <source>
        <dbReference type="Proteomes" id="UP000233469"/>
    </source>
</evidence>